<dbReference type="InterPro" id="IPR036188">
    <property type="entry name" value="FAD/NAD-bd_sf"/>
</dbReference>
<name>A4BCE9_9GAMM</name>
<comment type="caution">
    <text evidence="6">The sequence shown here is derived from an EMBL/GenBank/DDBJ whole genome shotgun (WGS) entry which is preliminary data.</text>
</comment>
<dbReference type="NCBIfam" id="TIGR00275">
    <property type="entry name" value="aminoacetone oxidase family FAD-binding enzyme"/>
    <property type="match status" value="1"/>
</dbReference>
<gene>
    <name evidence="6" type="ORF">MED297_13367</name>
</gene>
<feature type="domain" description="RsdA/BaiN/AoA(So)-like insert" evidence="5">
    <location>
        <begin position="190"/>
        <end position="340"/>
    </location>
</feature>
<organism evidence="6 7">
    <name type="scientific">Reinekea blandensis MED297</name>
    <dbReference type="NCBI Taxonomy" id="314283"/>
    <lineage>
        <taxon>Bacteria</taxon>
        <taxon>Pseudomonadati</taxon>
        <taxon>Pseudomonadota</taxon>
        <taxon>Gammaproteobacteria</taxon>
        <taxon>Oceanospirillales</taxon>
        <taxon>Saccharospirillaceae</taxon>
        <taxon>Reinekea</taxon>
    </lineage>
</organism>
<evidence type="ECO:0000313" key="7">
    <source>
        <dbReference type="Proteomes" id="UP000005953"/>
    </source>
</evidence>
<protein>
    <submittedName>
        <fullName evidence="6">Uncharacterized protein</fullName>
    </submittedName>
</protein>
<dbReference type="AlphaFoldDB" id="A4BCE9"/>
<dbReference type="RefSeq" id="WP_008042561.1">
    <property type="nucleotide sequence ID" value="NZ_CH724149.1"/>
</dbReference>
<reference evidence="6 7" key="1">
    <citation type="submission" date="2006-02" db="EMBL/GenBank/DDBJ databases">
        <authorList>
            <person name="Pinhassi J."/>
            <person name="Pedros-Alio C."/>
            <person name="Ferriera S."/>
            <person name="Johnson J."/>
            <person name="Kravitz S."/>
            <person name="Halpern A."/>
            <person name="Remington K."/>
            <person name="Beeson K."/>
            <person name="Tran B."/>
            <person name="Rogers Y.-H."/>
            <person name="Friedman R."/>
            <person name="Venter J.C."/>
        </authorList>
    </citation>
    <scope>NUCLEOTIDE SEQUENCE [LARGE SCALE GENOMIC DNA]</scope>
    <source>
        <strain evidence="6 7">MED297</strain>
    </source>
</reference>
<accession>A4BCE9</accession>
<dbReference type="InterPro" id="IPR055178">
    <property type="entry name" value="RsdA/BaiN/AoA(So)-like_dom"/>
</dbReference>
<dbReference type="InterPro" id="IPR057661">
    <property type="entry name" value="RsdA/BaiN/AoA(So)_Rossmann"/>
</dbReference>
<dbReference type="InterPro" id="IPR004792">
    <property type="entry name" value="BaiN-like"/>
</dbReference>
<keyword evidence="2" id="KW-0285">Flavoprotein</keyword>
<proteinExistence type="predicted"/>
<dbReference type="Proteomes" id="UP000005953">
    <property type="component" value="Unassembled WGS sequence"/>
</dbReference>
<dbReference type="Gene3D" id="1.10.8.260">
    <property type="entry name" value="HI0933 insert domain-like"/>
    <property type="match status" value="1"/>
</dbReference>
<sequence length="395" mass="43333">MTVQQWDVIVIGAGAAGLFCGIESARRGRRTLLLDHANKPGKKILMSGGGRCNFTNFDITPEHYLSANPHFVRSALSRYTQWDFIALVDRYAIPYHEKTLGQLFCDNSAKDIVTMLLAELDDAGGQLQMQTDILSVGDDGEQFVLSTTEGDLSCASLVVATGGLSIPTMGASDFGYRLARQYGHEVRDLRASLVPFTWNTQDKTSWSALSGISAPVTVSAENGQAFTLDCLITHRGLSGPAMLQISNYWQPGQSLMIDWLPGVDISAQLAADRHQQGRKTVKGWLTQWLPQRLAEHFVEQSQVQGALADLTREQSLRLSSMINHWPFRPGGTEGYRTAEVTLAGVDTQAISSKTMMSSKRQGLYFVGEVLDVTGWLGGYNFQWAWSSGWAAGQVC</sequence>
<feature type="domain" description="RsdA/BaiN/AoA(So)-like Rossmann fold-like" evidence="4">
    <location>
        <begin position="7"/>
        <end position="393"/>
    </location>
</feature>
<dbReference type="STRING" id="314283.MED297_13367"/>
<dbReference type="HOGENOM" id="CLU_025174_2_0_6"/>
<comment type="cofactor">
    <cofactor evidence="1">
        <name>FAD</name>
        <dbReference type="ChEBI" id="CHEBI:57692"/>
    </cofactor>
</comment>
<evidence type="ECO:0000256" key="3">
    <source>
        <dbReference type="ARBA" id="ARBA00022827"/>
    </source>
</evidence>
<dbReference type="Pfam" id="PF03486">
    <property type="entry name" value="HI0933_like"/>
    <property type="match status" value="1"/>
</dbReference>
<evidence type="ECO:0000256" key="2">
    <source>
        <dbReference type="ARBA" id="ARBA00022630"/>
    </source>
</evidence>
<dbReference type="SUPFAM" id="SSF160996">
    <property type="entry name" value="HI0933 insert domain-like"/>
    <property type="match status" value="1"/>
</dbReference>
<keyword evidence="7" id="KW-1185">Reference proteome</keyword>
<dbReference type="Gene3D" id="2.40.30.10">
    <property type="entry name" value="Translation factors"/>
    <property type="match status" value="1"/>
</dbReference>
<dbReference type="InterPro" id="IPR023166">
    <property type="entry name" value="BaiN-like_dom_sf"/>
</dbReference>
<evidence type="ECO:0000259" key="4">
    <source>
        <dbReference type="Pfam" id="PF03486"/>
    </source>
</evidence>
<evidence type="ECO:0000256" key="1">
    <source>
        <dbReference type="ARBA" id="ARBA00001974"/>
    </source>
</evidence>
<dbReference type="EMBL" id="AAOE01000005">
    <property type="protein sequence ID" value="EAR10215.1"/>
    <property type="molecule type" value="Genomic_DNA"/>
</dbReference>
<dbReference type="PRINTS" id="PR00368">
    <property type="entry name" value="FADPNR"/>
</dbReference>
<dbReference type="SUPFAM" id="SSF51905">
    <property type="entry name" value="FAD/NAD(P)-binding domain"/>
    <property type="match status" value="1"/>
</dbReference>
<dbReference type="PANTHER" id="PTHR42887:SF2">
    <property type="entry name" value="OS12G0638800 PROTEIN"/>
    <property type="match status" value="1"/>
</dbReference>
<dbReference type="Gene3D" id="3.50.50.60">
    <property type="entry name" value="FAD/NAD(P)-binding domain"/>
    <property type="match status" value="1"/>
</dbReference>
<dbReference type="PRINTS" id="PR00411">
    <property type="entry name" value="PNDRDTASEI"/>
</dbReference>
<evidence type="ECO:0000313" key="6">
    <source>
        <dbReference type="EMBL" id="EAR10215.1"/>
    </source>
</evidence>
<dbReference type="Pfam" id="PF22780">
    <property type="entry name" value="HI0933_like_1st"/>
    <property type="match status" value="1"/>
</dbReference>
<keyword evidence="3" id="KW-0274">FAD</keyword>
<dbReference type="PANTHER" id="PTHR42887">
    <property type="entry name" value="OS12G0638800 PROTEIN"/>
    <property type="match status" value="1"/>
</dbReference>
<evidence type="ECO:0000259" key="5">
    <source>
        <dbReference type="Pfam" id="PF22780"/>
    </source>
</evidence>